<dbReference type="InterPro" id="IPR036541">
    <property type="entry name" value="PLipase_A1_sf"/>
</dbReference>
<evidence type="ECO:0000256" key="10">
    <source>
        <dbReference type="ARBA" id="ARBA00022692"/>
    </source>
</evidence>
<dbReference type="SUPFAM" id="SSF56931">
    <property type="entry name" value="Outer membrane phospholipase A (OMPLA)"/>
    <property type="match status" value="1"/>
</dbReference>
<evidence type="ECO:0000256" key="4">
    <source>
        <dbReference type="ARBA" id="ARBA00004571"/>
    </source>
</evidence>
<sequence>MDEKCLFLRCSHYLVMLLFGVTSVYAQQQSDSIRKKTATEIFLSQPNFSAYKDNYFITGVSLRDKLSKETSDIKYQISFKYLLSRKPLFDNVYSFITYTQKSFWKVYEKSSPFEDINFNPTIGVIRPYTDKKNRIGYYSLMFEHESNGRDSLQSRSWNFLSFNWQGQISNRVVLKTRILVPFVSGDNPDLLEYEGFLEAGVSYTLIPKKLYAEFLLQKGSKLDWKGALQTQMVYRPFKSSNQYIFLQWYHGYAEGLLDYRKETSMIRLGIIIKPTFMNFY</sequence>
<keyword evidence="9" id="KW-1134">Transmembrane beta strand</keyword>
<feature type="signal peptide" evidence="20">
    <location>
        <begin position="1"/>
        <end position="26"/>
    </location>
</feature>
<protein>
    <recommendedName>
        <fullName evidence="19">Phosphatidylcholine 1-acylhydrolase</fullName>
        <ecNumber evidence="7">3.1.1.32</ecNumber>
        <ecNumber evidence="8">3.1.1.4</ecNumber>
    </recommendedName>
</protein>
<evidence type="ECO:0000256" key="17">
    <source>
        <dbReference type="ARBA" id="ARBA00023136"/>
    </source>
</evidence>
<evidence type="ECO:0000256" key="7">
    <source>
        <dbReference type="ARBA" id="ARBA00013179"/>
    </source>
</evidence>
<accession>A0ABZ2Q7Y4</accession>
<comment type="cofactor">
    <cofactor evidence="3">
        <name>Ca(2+)</name>
        <dbReference type="ChEBI" id="CHEBI:29108"/>
    </cofactor>
</comment>
<feature type="chain" id="PRO_5046449616" description="Phosphatidylcholine 1-acylhydrolase" evidence="20">
    <location>
        <begin position="27"/>
        <end position="280"/>
    </location>
</feature>
<evidence type="ECO:0000256" key="9">
    <source>
        <dbReference type="ARBA" id="ARBA00022452"/>
    </source>
</evidence>
<evidence type="ECO:0000256" key="18">
    <source>
        <dbReference type="ARBA" id="ARBA00023237"/>
    </source>
</evidence>
<keyword evidence="22" id="KW-1185">Reference proteome</keyword>
<keyword evidence="11" id="KW-0479">Metal-binding</keyword>
<keyword evidence="17" id="KW-0472">Membrane</keyword>
<comment type="catalytic activity">
    <reaction evidence="2">
        <text>a 1,2-diacyl-sn-glycero-3-phosphocholine + H2O = a 1-acyl-sn-glycero-3-phosphocholine + a fatty acid + H(+)</text>
        <dbReference type="Rhea" id="RHEA:15801"/>
        <dbReference type="ChEBI" id="CHEBI:15377"/>
        <dbReference type="ChEBI" id="CHEBI:15378"/>
        <dbReference type="ChEBI" id="CHEBI:28868"/>
        <dbReference type="ChEBI" id="CHEBI:57643"/>
        <dbReference type="ChEBI" id="CHEBI:58168"/>
        <dbReference type="EC" id="3.1.1.4"/>
    </reaction>
</comment>
<comment type="subcellular location">
    <subcellularLocation>
        <location evidence="4">Cell outer membrane</location>
        <topology evidence="4">Multi-pass membrane protein</topology>
    </subcellularLocation>
</comment>
<comment type="similarity">
    <text evidence="5">Belongs to the phospholipase A1 family.</text>
</comment>
<evidence type="ECO:0000256" key="14">
    <source>
        <dbReference type="ARBA" id="ARBA00022837"/>
    </source>
</evidence>
<reference evidence="21 22" key="1">
    <citation type="submission" date="2024-02" db="EMBL/GenBank/DDBJ databases">
        <title>complete genome of Flavobacterium ginsenosidimutans Str. YTB16.</title>
        <authorList>
            <person name="Wang Q."/>
        </authorList>
    </citation>
    <scope>NUCLEOTIDE SEQUENCE [LARGE SCALE GENOMIC DNA]</scope>
    <source>
        <strain evidence="21 22">YTB16</strain>
    </source>
</reference>
<evidence type="ECO:0000256" key="1">
    <source>
        <dbReference type="ARBA" id="ARBA00000111"/>
    </source>
</evidence>
<evidence type="ECO:0000256" key="3">
    <source>
        <dbReference type="ARBA" id="ARBA00001913"/>
    </source>
</evidence>
<name>A0ABZ2Q7Y4_9FLAO</name>
<evidence type="ECO:0000256" key="6">
    <source>
        <dbReference type="ARBA" id="ARBA00011702"/>
    </source>
</evidence>
<evidence type="ECO:0000256" key="8">
    <source>
        <dbReference type="ARBA" id="ARBA00013278"/>
    </source>
</evidence>
<keyword evidence="15" id="KW-0442">Lipid degradation</keyword>
<dbReference type="Pfam" id="PF02253">
    <property type="entry name" value="PLA1"/>
    <property type="match status" value="1"/>
</dbReference>
<comment type="catalytic activity">
    <reaction evidence="1">
        <text>a 1,2-diacyl-sn-glycero-3-phosphocholine + H2O = a 2-acyl-sn-glycero-3-phosphocholine + a fatty acid + H(+)</text>
        <dbReference type="Rhea" id="RHEA:18689"/>
        <dbReference type="ChEBI" id="CHEBI:15377"/>
        <dbReference type="ChEBI" id="CHEBI:15378"/>
        <dbReference type="ChEBI" id="CHEBI:28868"/>
        <dbReference type="ChEBI" id="CHEBI:57643"/>
        <dbReference type="ChEBI" id="CHEBI:57875"/>
        <dbReference type="EC" id="3.1.1.32"/>
    </reaction>
</comment>
<evidence type="ECO:0000256" key="2">
    <source>
        <dbReference type="ARBA" id="ARBA00001604"/>
    </source>
</evidence>
<keyword evidence="18" id="KW-0998">Cell outer membrane</keyword>
<evidence type="ECO:0000256" key="15">
    <source>
        <dbReference type="ARBA" id="ARBA00022963"/>
    </source>
</evidence>
<evidence type="ECO:0000313" key="21">
    <source>
        <dbReference type="EMBL" id="WXK48383.1"/>
    </source>
</evidence>
<evidence type="ECO:0000256" key="20">
    <source>
        <dbReference type="SAM" id="SignalP"/>
    </source>
</evidence>
<dbReference type="InterPro" id="IPR003187">
    <property type="entry name" value="PLipase_A1"/>
</dbReference>
<keyword evidence="16" id="KW-0443">Lipid metabolism</keyword>
<comment type="subunit">
    <text evidence="6">Homodimer; dimerization is reversible, and the dimeric form is the active one.</text>
</comment>
<keyword evidence="10" id="KW-0812">Transmembrane</keyword>
<dbReference type="PANTHER" id="PTHR40457:SF1">
    <property type="entry name" value="PHOSPHOLIPASE A1"/>
    <property type="match status" value="1"/>
</dbReference>
<evidence type="ECO:0000256" key="16">
    <source>
        <dbReference type="ARBA" id="ARBA00023098"/>
    </source>
</evidence>
<keyword evidence="14" id="KW-0106">Calcium</keyword>
<dbReference type="PANTHER" id="PTHR40457">
    <property type="entry name" value="PHOSPHOLIPASE A1"/>
    <property type="match status" value="1"/>
</dbReference>
<dbReference type="EC" id="3.1.1.4" evidence="8"/>
<dbReference type="Gene3D" id="2.40.230.10">
    <property type="entry name" value="Phospholipase A1"/>
    <property type="match status" value="1"/>
</dbReference>
<evidence type="ECO:0000256" key="11">
    <source>
        <dbReference type="ARBA" id="ARBA00022723"/>
    </source>
</evidence>
<proteinExistence type="inferred from homology"/>
<evidence type="ECO:0000256" key="19">
    <source>
        <dbReference type="ARBA" id="ARBA00032375"/>
    </source>
</evidence>
<evidence type="ECO:0000256" key="5">
    <source>
        <dbReference type="ARBA" id="ARBA00010525"/>
    </source>
</evidence>
<dbReference type="Proteomes" id="UP001447857">
    <property type="component" value="Chromosome"/>
</dbReference>
<evidence type="ECO:0000256" key="13">
    <source>
        <dbReference type="ARBA" id="ARBA00022801"/>
    </source>
</evidence>
<keyword evidence="12 20" id="KW-0732">Signal</keyword>
<dbReference type="EMBL" id="CP147988">
    <property type="protein sequence ID" value="WXK48383.1"/>
    <property type="molecule type" value="Genomic_DNA"/>
</dbReference>
<organism evidence="21 22">
    <name type="scientific">Flavobacterium ginsenosidimutans</name>
    <dbReference type="NCBI Taxonomy" id="687844"/>
    <lineage>
        <taxon>Bacteria</taxon>
        <taxon>Pseudomonadati</taxon>
        <taxon>Bacteroidota</taxon>
        <taxon>Flavobacteriia</taxon>
        <taxon>Flavobacteriales</taxon>
        <taxon>Flavobacteriaceae</taxon>
        <taxon>Flavobacterium</taxon>
    </lineage>
</organism>
<keyword evidence="13" id="KW-0378">Hydrolase</keyword>
<gene>
    <name evidence="21" type="ORF">V6624_15245</name>
</gene>
<dbReference type="PRINTS" id="PR01486">
    <property type="entry name" value="PHPHLIPASEA1"/>
</dbReference>
<dbReference type="RefSeq" id="WP_338839160.1">
    <property type="nucleotide sequence ID" value="NZ_CP147988.1"/>
</dbReference>
<evidence type="ECO:0000256" key="12">
    <source>
        <dbReference type="ARBA" id="ARBA00022729"/>
    </source>
</evidence>
<dbReference type="EC" id="3.1.1.32" evidence="7"/>
<evidence type="ECO:0000313" key="22">
    <source>
        <dbReference type="Proteomes" id="UP001447857"/>
    </source>
</evidence>